<reference evidence="1 2" key="1">
    <citation type="submission" date="2021-05" db="EMBL/GenBank/DDBJ databases">
        <title>Novel Bacillus species.</title>
        <authorList>
            <person name="Liu G."/>
        </authorList>
    </citation>
    <scope>NUCLEOTIDE SEQUENCE [LARGE SCALE GENOMIC DNA]</scope>
    <source>
        <strain evidence="2">FJAT-49780</strain>
    </source>
</reference>
<dbReference type="Gene3D" id="4.10.280.10">
    <property type="entry name" value="Helix-loop-helix DNA-binding domain"/>
    <property type="match status" value="1"/>
</dbReference>
<dbReference type="SUPFAM" id="SSF140500">
    <property type="entry name" value="BAS1536-like"/>
    <property type="match status" value="1"/>
</dbReference>
<name>A0A942TET6_9BACI</name>
<dbReference type="EMBL" id="JAGYPG010000003">
    <property type="protein sequence ID" value="MBS4196590.1"/>
    <property type="molecule type" value="Genomic_DNA"/>
</dbReference>
<comment type="caution">
    <text evidence="1">The sequence shown here is derived from an EMBL/GenBank/DDBJ whole genome shotgun (WGS) entry which is preliminary data.</text>
</comment>
<accession>A0A942TET6</accession>
<dbReference type="RefSeq" id="WP_213125828.1">
    <property type="nucleotide sequence ID" value="NZ_JAGYPG010000003.1"/>
</dbReference>
<proteinExistence type="predicted"/>
<protein>
    <submittedName>
        <fullName evidence="1">Aspartyl-phosphate phosphatase Spo0E family protein</fullName>
    </submittedName>
</protein>
<evidence type="ECO:0000313" key="1">
    <source>
        <dbReference type="EMBL" id="MBS4196590.1"/>
    </source>
</evidence>
<dbReference type="GO" id="GO:0043937">
    <property type="term" value="P:regulation of sporulation"/>
    <property type="evidence" value="ECO:0007669"/>
    <property type="project" value="InterPro"/>
</dbReference>
<evidence type="ECO:0000313" key="2">
    <source>
        <dbReference type="Proteomes" id="UP000681414"/>
    </source>
</evidence>
<organism evidence="1 2">
    <name type="scientific">Lederbergia citri</name>
    <dbReference type="NCBI Taxonomy" id="2833580"/>
    <lineage>
        <taxon>Bacteria</taxon>
        <taxon>Bacillati</taxon>
        <taxon>Bacillota</taxon>
        <taxon>Bacilli</taxon>
        <taxon>Bacillales</taxon>
        <taxon>Bacillaceae</taxon>
        <taxon>Lederbergia</taxon>
    </lineage>
</organism>
<dbReference type="Pfam" id="PF09388">
    <property type="entry name" value="SpoOE-like"/>
    <property type="match status" value="1"/>
</dbReference>
<sequence>MRLEAEDLLVKIESHRTKMVELGLSSSFLDERVVKLSYELDKLLNKYHAVVCSSGKR</sequence>
<dbReference type="Proteomes" id="UP000681414">
    <property type="component" value="Unassembled WGS sequence"/>
</dbReference>
<dbReference type="GO" id="GO:0046983">
    <property type="term" value="F:protein dimerization activity"/>
    <property type="evidence" value="ECO:0007669"/>
    <property type="project" value="InterPro"/>
</dbReference>
<keyword evidence="2" id="KW-1185">Reference proteome</keyword>
<dbReference type="InterPro" id="IPR037208">
    <property type="entry name" value="Spo0E-like_sf"/>
</dbReference>
<gene>
    <name evidence="1" type="ORF">KHA97_16165</name>
</gene>
<dbReference type="InterPro" id="IPR018540">
    <property type="entry name" value="Spo0E-like"/>
</dbReference>
<dbReference type="AlphaFoldDB" id="A0A942TET6"/>
<dbReference type="InterPro" id="IPR036638">
    <property type="entry name" value="HLH_DNA-bd_sf"/>
</dbReference>